<sequence>MTRAALVGSLMALTAGILWSFGVLTVRFATESDPFQYLVWRGIGVLIAMETISLVGGQGLLLPRFLKSDGLGILAAAGLVLAAVAFIFALKSTTVAAAVFFSSTAPLQTAILARIVLGERLGLVGTAAILIGLAGLVVMVGGELGSGSLAGNLGGLLSAFGFAVYAVCVRVGKGRDWAPVLSGYGLLTLVVCVATTLVNGRPLVVPPFDAAMALIHGAVLIGIGTILFNRAARVVPAVGLTVLAQTETVFAPLWVYLVLAETPRTSSLIGGALILAAILLRALAPAKDPVPALGSGPT</sequence>
<evidence type="ECO:0000259" key="2">
    <source>
        <dbReference type="Pfam" id="PF00892"/>
    </source>
</evidence>
<dbReference type="RefSeq" id="WP_261966697.1">
    <property type="nucleotide sequence ID" value="NZ_JAHHZF010000001.1"/>
</dbReference>
<accession>A0A947GD80</accession>
<keyword evidence="4" id="KW-1185">Reference proteome</keyword>
<feature type="transmembrane region" description="Helical" evidence="1">
    <location>
        <begin position="38"/>
        <end position="61"/>
    </location>
</feature>
<dbReference type="EMBL" id="JAHHZF010000001">
    <property type="protein sequence ID" value="MBT9288005.1"/>
    <property type="molecule type" value="Genomic_DNA"/>
</dbReference>
<feature type="transmembrane region" description="Helical" evidence="1">
    <location>
        <begin position="180"/>
        <end position="198"/>
    </location>
</feature>
<feature type="domain" description="EamA" evidence="2">
    <location>
        <begin position="150"/>
        <end position="280"/>
    </location>
</feature>
<dbReference type="GO" id="GO:0016020">
    <property type="term" value="C:membrane"/>
    <property type="evidence" value="ECO:0007669"/>
    <property type="project" value="InterPro"/>
</dbReference>
<name>A0A947GD80_9HYPH</name>
<evidence type="ECO:0000313" key="3">
    <source>
        <dbReference type="EMBL" id="MBT9288005.1"/>
    </source>
</evidence>
<evidence type="ECO:0000256" key="1">
    <source>
        <dbReference type="SAM" id="Phobius"/>
    </source>
</evidence>
<feature type="domain" description="EamA" evidence="2">
    <location>
        <begin position="8"/>
        <end position="140"/>
    </location>
</feature>
<reference evidence="3 4" key="1">
    <citation type="submission" date="2021-06" db="EMBL/GenBank/DDBJ databases">
        <authorList>
            <person name="Grouzdev D.S."/>
            <person name="Koziaeva V."/>
        </authorList>
    </citation>
    <scope>NUCLEOTIDE SEQUENCE [LARGE SCALE GENOMIC DNA]</scope>
    <source>
        <strain evidence="3 4">22</strain>
    </source>
</reference>
<dbReference type="Proteomes" id="UP000766595">
    <property type="component" value="Unassembled WGS sequence"/>
</dbReference>
<dbReference type="PANTHER" id="PTHR22911:SF137">
    <property type="entry name" value="SOLUTE CARRIER FAMILY 35 MEMBER G2-RELATED"/>
    <property type="match status" value="1"/>
</dbReference>
<dbReference type="InterPro" id="IPR037185">
    <property type="entry name" value="EmrE-like"/>
</dbReference>
<keyword evidence="1" id="KW-1133">Transmembrane helix</keyword>
<organism evidence="3 4">
    <name type="scientific">Prosthecodimorpha staleyi</name>
    <dbReference type="NCBI Taxonomy" id="2840188"/>
    <lineage>
        <taxon>Bacteria</taxon>
        <taxon>Pseudomonadati</taxon>
        <taxon>Pseudomonadota</taxon>
        <taxon>Alphaproteobacteria</taxon>
        <taxon>Hyphomicrobiales</taxon>
        <taxon>Ancalomicrobiaceae</taxon>
        <taxon>Prosthecodimorpha</taxon>
    </lineage>
</organism>
<feature type="transmembrane region" description="Helical" evidence="1">
    <location>
        <begin position="265"/>
        <end position="284"/>
    </location>
</feature>
<feature type="transmembrane region" description="Helical" evidence="1">
    <location>
        <begin position="73"/>
        <end position="101"/>
    </location>
</feature>
<dbReference type="Pfam" id="PF00892">
    <property type="entry name" value="EamA"/>
    <property type="match status" value="2"/>
</dbReference>
<proteinExistence type="predicted"/>
<keyword evidence="1" id="KW-0812">Transmembrane</keyword>
<gene>
    <name evidence="3" type="ORF">KL771_00985</name>
</gene>
<comment type="caution">
    <text evidence="3">The sequence shown here is derived from an EMBL/GenBank/DDBJ whole genome shotgun (WGS) entry which is preliminary data.</text>
</comment>
<feature type="transmembrane region" description="Helical" evidence="1">
    <location>
        <begin position="6"/>
        <end position="26"/>
    </location>
</feature>
<evidence type="ECO:0000313" key="4">
    <source>
        <dbReference type="Proteomes" id="UP000766595"/>
    </source>
</evidence>
<dbReference type="SUPFAM" id="SSF103481">
    <property type="entry name" value="Multidrug resistance efflux transporter EmrE"/>
    <property type="match status" value="2"/>
</dbReference>
<dbReference type="InterPro" id="IPR000620">
    <property type="entry name" value="EamA_dom"/>
</dbReference>
<feature type="transmembrane region" description="Helical" evidence="1">
    <location>
        <begin position="121"/>
        <end position="142"/>
    </location>
</feature>
<protein>
    <submittedName>
        <fullName evidence="3">DMT family transporter</fullName>
    </submittedName>
</protein>
<feature type="transmembrane region" description="Helical" evidence="1">
    <location>
        <begin position="148"/>
        <end position="168"/>
    </location>
</feature>
<feature type="transmembrane region" description="Helical" evidence="1">
    <location>
        <begin position="235"/>
        <end position="259"/>
    </location>
</feature>
<dbReference type="AlphaFoldDB" id="A0A947GD80"/>
<feature type="transmembrane region" description="Helical" evidence="1">
    <location>
        <begin position="210"/>
        <end position="228"/>
    </location>
</feature>
<dbReference type="PANTHER" id="PTHR22911">
    <property type="entry name" value="ACYL-MALONYL CONDENSING ENZYME-RELATED"/>
    <property type="match status" value="1"/>
</dbReference>
<keyword evidence="1" id="KW-0472">Membrane</keyword>